<feature type="compositionally biased region" description="Basic and acidic residues" evidence="1">
    <location>
        <begin position="553"/>
        <end position="584"/>
    </location>
</feature>
<feature type="region of interest" description="Disordered" evidence="1">
    <location>
        <begin position="469"/>
        <end position="496"/>
    </location>
</feature>
<dbReference type="AlphaFoldDB" id="A0AA39DHG1"/>
<feature type="region of interest" description="Disordered" evidence="1">
    <location>
        <begin position="537"/>
        <end position="584"/>
    </location>
</feature>
<feature type="compositionally biased region" description="Polar residues" evidence="1">
    <location>
        <begin position="1008"/>
        <end position="1019"/>
    </location>
</feature>
<feature type="compositionally biased region" description="Polar residues" evidence="1">
    <location>
        <begin position="816"/>
        <end position="835"/>
    </location>
</feature>
<feature type="compositionally biased region" description="Polar residues" evidence="1">
    <location>
        <begin position="724"/>
        <end position="740"/>
    </location>
</feature>
<evidence type="ECO:0000256" key="1">
    <source>
        <dbReference type="SAM" id="MobiDB-lite"/>
    </source>
</evidence>
<protein>
    <recommendedName>
        <fullName evidence="4">COP1-interacting protein 7</fullName>
    </recommendedName>
</protein>
<feature type="region of interest" description="Disordered" evidence="1">
    <location>
        <begin position="799"/>
        <end position="835"/>
    </location>
</feature>
<feature type="compositionally biased region" description="Basic residues" evidence="1">
    <location>
        <begin position="614"/>
        <end position="624"/>
    </location>
</feature>
<feature type="compositionally biased region" description="Polar residues" evidence="1">
    <location>
        <begin position="668"/>
        <end position="704"/>
    </location>
</feature>
<dbReference type="EMBL" id="JARBHA010000013">
    <property type="protein sequence ID" value="KAJ9683755.1"/>
    <property type="molecule type" value="Genomic_DNA"/>
</dbReference>
<gene>
    <name evidence="2" type="ORF">PVL29_016312</name>
</gene>
<feature type="region of interest" description="Disordered" evidence="1">
    <location>
        <begin position="223"/>
        <end position="329"/>
    </location>
</feature>
<feature type="compositionally biased region" description="Basic and acidic residues" evidence="1">
    <location>
        <begin position="478"/>
        <end position="490"/>
    </location>
</feature>
<feature type="region of interest" description="Disordered" evidence="1">
    <location>
        <begin position="1006"/>
        <end position="1026"/>
    </location>
</feature>
<name>A0AA39DHG1_VITRO</name>
<accession>A0AA39DHG1</accession>
<organism evidence="2 3">
    <name type="scientific">Vitis rotundifolia</name>
    <name type="common">Muscadine grape</name>
    <dbReference type="NCBI Taxonomy" id="103349"/>
    <lineage>
        <taxon>Eukaryota</taxon>
        <taxon>Viridiplantae</taxon>
        <taxon>Streptophyta</taxon>
        <taxon>Embryophyta</taxon>
        <taxon>Tracheophyta</taxon>
        <taxon>Spermatophyta</taxon>
        <taxon>Magnoliopsida</taxon>
        <taxon>eudicotyledons</taxon>
        <taxon>Gunneridae</taxon>
        <taxon>Pentapetalae</taxon>
        <taxon>rosids</taxon>
        <taxon>Vitales</taxon>
        <taxon>Vitaceae</taxon>
        <taxon>Viteae</taxon>
        <taxon>Vitis</taxon>
    </lineage>
</organism>
<feature type="compositionally biased region" description="Polar residues" evidence="1">
    <location>
        <begin position="243"/>
        <end position="254"/>
    </location>
</feature>
<feature type="compositionally biased region" description="Polar residues" evidence="1">
    <location>
        <begin position="752"/>
        <end position="772"/>
    </location>
</feature>
<dbReference type="Proteomes" id="UP001168098">
    <property type="component" value="Unassembled WGS sequence"/>
</dbReference>
<comment type="caution">
    <text evidence="2">The sequence shown here is derived from an EMBL/GenBank/DDBJ whole genome shotgun (WGS) entry which is preliminary data.</text>
</comment>
<feature type="region of interest" description="Disordered" evidence="1">
    <location>
        <begin position="598"/>
        <end position="776"/>
    </location>
</feature>
<keyword evidence="3" id="KW-1185">Reference proteome</keyword>
<feature type="compositionally biased region" description="Low complexity" evidence="1">
    <location>
        <begin position="305"/>
        <end position="321"/>
    </location>
</feature>
<sequence length="1126" mass="123155">MEGGIDAIAPLDYAAFQILPNQNRFEAVVCSGKKVEKLAAGLLEPLLLHLPEVKDLYHKGSNANFKLQLPEHLNGAAWFTKSTLSRFLHIVDTLALLNTTHAIEGEMSQLEEARLFHLSLYAQGHPGQVGSVDSDGRKLKDLMPTTKPDAENVSSDASKNELLRAMDLRLTALRGELAAAFNQAAGATCSSKEINDLASFCHHFGAIDLKNSLCKVLEPSQNSQISDALNDDKSSVMCHSKNDSINNKDGNSQIPKPIHSVKPVKYDVSPAKVAQVERQSSTESEESSSYSSGEDQAPTERSRAIVRSASPRRSASPMRRIQIGRTGSRRATALTIKSLNYFPARERVLSHRDAAANSSEDEGSEQPYKKPENNVGRMSVQDAINLFESKQKDQAADIQKRRSLADISIGANKSVLRRWSAGTGESSTQCLPDAVSEDSDRLAPHNLVDAEIPMNSIQVKQELDFVSGGHNSVETDEVDVRSETGDERASYETSVQADSLLCQREETSEKLTASAEWSRKKEVELDQMLTKMTGCKPAKYRKPETGKSQNLPNEKRGGFYDHYKEKRDEKLRGENARKRAEKEAQFRAMQQILDERKAEMASTTANDIGQKQKYPLRRPQKSRKSPSTSENLKKEAPKPSVPKKVSSKASTLPAVRKSWPSTPLPRATGTSPAKTPTGISPSPRATGTSPVKTPTGISSAGTTPTRRKPLPTASLPRSNPKVEGSQQGQKNVKGTQMNNKRSLKNGNEKQKQTVTRSGKPTKTKVLTSSGDYSSVVPARPTFYSKAAKKSSVVPLESKPFLRKGSGIGPGVGSTGNKTKVSSQSEESPRNSRNQIQAQENESVVNACDLVNQQQDGGLVALENHDAELESETRVNSPQKCGNIENLDQVTADGYVNLKKTVESSLKIEGEEESAISPIAWVEIEEHQDSHIPCDDITSEPISPASIAPVALSSPRVRHSLSQMLQEESSEPDSIEWGNAENPPAVVYHKDAPKGFKRLLKFARKSRGDANTTGWSSPSAFSEGEDDAEEAKAINKRNADNLLKKATLHAKNYGQQKSSLSGGYERNVAARELLSAQSNISKFNAQSSHKLQEGQVSAAAPTTKGWYFLSLLSQFLFCFWLYLQFLS</sequence>
<feature type="region of interest" description="Disordered" evidence="1">
    <location>
        <begin position="352"/>
        <end position="375"/>
    </location>
</feature>
<evidence type="ECO:0000313" key="2">
    <source>
        <dbReference type="EMBL" id="KAJ9683755.1"/>
    </source>
</evidence>
<reference evidence="2 3" key="1">
    <citation type="journal article" date="2023" name="BMC Biotechnol.">
        <title>Vitis rotundifolia cv Carlos genome sequencing.</title>
        <authorList>
            <person name="Huff M."/>
            <person name="Hulse-Kemp A."/>
            <person name="Scheffler B."/>
            <person name="Youngblood R."/>
            <person name="Simpson S."/>
            <person name="Babiker E."/>
            <person name="Staton M."/>
        </authorList>
    </citation>
    <scope>NUCLEOTIDE SEQUENCE [LARGE SCALE GENOMIC DNA]</scope>
    <source>
        <tissue evidence="2">Leaf</tissue>
    </source>
</reference>
<dbReference type="PANTHER" id="PTHR31008">
    <property type="entry name" value="COP1-INTERACTING PROTEIN-RELATED"/>
    <property type="match status" value="1"/>
</dbReference>
<dbReference type="PANTHER" id="PTHR31008:SF5">
    <property type="entry name" value="EXPRESSED PROTEIN"/>
    <property type="match status" value="1"/>
</dbReference>
<evidence type="ECO:0008006" key="4">
    <source>
        <dbReference type="Google" id="ProtNLM"/>
    </source>
</evidence>
<proteinExistence type="predicted"/>
<evidence type="ECO:0000313" key="3">
    <source>
        <dbReference type="Proteomes" id="UP001168098"/>
    </source>
</evidence>